<dbReference type="Pfam" id="PF08277">
    <property type="entry name" value="PAN_3"/>
    <property type="match status" value="1"/>
</dbReference>
<dbReference type="PANTHER" id="PTHR47629:SF11">
    <property type="entry name" value="PAN-3 DOMAIN-CONTAINING PROTEIN"/>
    <property type="match status" value="1"/>
</dbReference>
<proteinExistence type="predicted"/>
<reference evidence="3" key="1">
    <citation type="submission" date="2016-11" db="UniProtKB">
        <authorList>
            <consortium name="WormBaseParasite"/>
        </authorList>
    </citation>
    <scope>IDENTIFICATION</scope>
</reference>
<dbReference type="STRING" id="1561998.A0A1I7UWN7"/>
<protein>
    <submittedName>
        <fullName evidence="3">CW domain-containing protein</fullName>
    </submittedName>
</protein>
<evidence type="ECO:0000313" key="3">
    <source>
        <dbReference type="WBParaSite" id="Csp11.Scaffold630.g20092.t2"/>
    </source>
</evidence>
<dbReference type="WBParaSite" id="Csp11.Scaffold630.g20092.t2">
    <property type="protein sequence ID" value="Csp11.Scaffold630.g20092.t2"/>
    <property type="gene ID" value="Csp11.Scaffold630.g20092"/>
</dbReference>
<sequence>MEFDACVDYCNNNLDTCMAVYSEQGSSDCQIFEKGQLASVTETDESTGGKVGIRMNTTNYVTCPLNPEENSMTVVLTAPTFLTKSQATSMCSSDYSGSISGLENVDEYNHLVDTVLPILEQDIPSLSPYIAAGFWIDGFRKTACQSNAPASCNGTDVSF</sequence>
<name>A0A1I7UWN7_9PELO</name>
<dbReference type="InterPro" id="IPR006583">
    <property type="entry name" value="PAN-3_domain"/>
</dbReference>
<accession>A0A1I7UWN7</accession>
<feature type="domain" description="PAN-3" evidence="1">
    <location>
        <begin position="1"/>
        <end position="54"/>
    </location>
</feature>
<evidence type="ECO:0000313" key="2">
    <source>
        <dbReference type="Proteomes" id="UP000095282"/>
    </source>
</evidence>
<evidence type="ECO:0000259" key="1">
    <source>
        <dbReference type="Pfam" id="PF08277"/>
    </source>
</evidence>
<dbReference type="PANTHER" id="PTHR47629">
    <property type="entry name" value="C-TYPE LECTIN-RELATED"/>
    <property type="match status" value="1"/>
</dbReference>
<dbReference type="Proteomes" id="UP000095282">
    <property type="component" value="Unplaced"/>
</dbReference>
<dbReference type="AlphaFoldDB" id="A0A1I7UWN7"/>
<keyword evidence="2" id="KW-1185">Reference proteome</keyword>
<dbReference type="eggNOG" id="KOG4297">
    <property type="taxonomic scope" value="Eukaryota"/>
</dbReference>
<organism evidence="2 3">
    <name type="scientific">Caenorhabditis tropicalis</name>
    <dbReference type="NCBI Taxonomy" id="1561998"/>
    <lineage>
        <taxon>Eukaryota</taxon>
        <taxon>Metazoa</taxon>
        <taxon>Ecdysozoa</taxon>
        <taxon>Nematoda</taxon>
        <taxon>Chromadorea</taxon>
        <taxon>Rhabditida</taxon>
        <taxon>Rhabditina</taxon>
        <taxon>Rhabditomorpha</taxon>
        <taxon>Rhabditoidea</taxon>
        <taxon>Rhabditidae</taxon>
        <taxon>Peloderinae</taxon>
        <taxon>Caenorhabditis</taxon>
    </lineage>
</organism>